<evidence type="ECO:0000259" key="5">
    <source>
        <dbReference type="PROSITE" id="PS50893"/>
    </source>
</evidence>
<keyword evidence="2" id="KW-0547">Nucleotide-binding</keyword>
<dbReference type="SUPFAM" id="SSF52540">
    <property type="entry name" value="P-loop containing nucleoside triphosphate hydrolases"/>
    <property type="match status" value="1"/>
</dbReference>
<keyword evidence="7" id="KW-1185">Reference proteome</keyword>
<dbReference type="AlphaFoldDB" id="A0AA94HMI9"/>
<dbReference type="InterPro" id="IPR003593">
    <property type="entry name" value="AAA+_ATPase"/>
</dbReference>
<dbReference type="Proteomes" id="UP000198506">
    <property type="component" value="Unassembled WGS sequence"/>
</dbReference>
<protein>
    <submittedName>
        <fullName evidence="6">Manganese/iron transport system ATP-binding protein</fullName>
    </submittedName>
</protein>
<dbReference type="InterPro" id="IPR003439">
    <property type="entry name" value="ABC_transporter-like_ATP-bd"/>
</dbReference>
<dbReference type="PROSITE" id="PS50893">
    <property type="entry name" value="ABC_TRANSPORTER_2"/>
    <property type="match status" value="1"/>
</dbReference>
<evidence type="ECO:0000256" key="2">
    <source>
        <dbReference type="ARBA" id="ARBA00022741"/>
    </source>
</evidence>
<evidence type="ECO:0000256" key="4">
    <source>
        <dbReference type="SAM" id="MobiDB-lite"/>
    </source>
</evidence>
<sequence length="276" mass="29427">MSEQRDAVVEIQGGAFGYGGAPVLTGVTFAVQPGEAVALIGPNGAGKSTLLAGILGLAQHRAERFRVPTGKGEIGTLSQSSAIDAAFPVTLEQVVAMGRTPRLGLRWPGSGDRAVVADALAAVGLTEHRRTRFGDLSGGQRQRGLLARALASEPRLLLLDEPFNGLDQPSRDALIETIRTLKARGVALLITTHDLELARAVCDRTLLVNQRQIAFDDTDCVLTLEQVEAAFASHVMEIDGHTLATTEHHAAEFPEHRHPFGDDQLGEPAGERDEAR</sequence>
<dbReference type="RefSeq" id="WP_092917284.1">
    <property type="nucleotide sequence ID" value="NZ_FOZN01000002.1"/>
</dbReference>
<dbReference type="EMBL" id="FOZN01000002">
    <property type="protein sequence ID" value="SFS10783.1"/>
    <property type="molecule type" value="Genomic_DNA"/>
</dbReference>
<dbReference type="Pfam" id="PF00005">
    <property type="entry name" value="ABC_tran"/>
    <property type="match status" value="1"/>
</dbReference>
<dbReference type="InterPro" id="IPR050153">
    <property type="entry name" value="Metal_Ion_Import_ABC"/>
</dbReference>
<evidence type="ECO:0000313" key="6">
    <source>
        <dbReference type="EMBL" id="SFS10783.1"/>
    </source>
</evidence>
<keyword evidence="3 6" id="KW-0067">ATP-binding</keyword>
<dbReference type="SMART" id="SM00382">
    <property type="entry name" value="AAA"/>
    <property type="match status" value="1"/>
</dbReference>
<evidence type="ECO:0000313" key="7">
    <source>
        <dbReference type="Proteomes" id="UP000198506"/>
    </source>
</evidence>
<proteinExistence type="predicted"/>
<dbReference type="InterPro" id="IPR027417">
    <property type="entry name" value="P-loop_NTPase"/>
</dbReference>
<evidence type="ECO:0000256" key="1">
    <source>
        <dbReference type="ARBA" id="ARBA00022448"/>
    </source>
</evidence>
<feature type="region of interest" description="Disordered" evidence="4">
    <location>
        <begin position="254"/>
        <end position="276"/>
    </location>
</feature>
<name>A0AA94HMI9_9MICO</name>
<dbReference type="PANTHER" id="PTHR42734">
    <property type="entry name" value="METAL TRANSPORT SYSTEM ATP-BINDING PROTEIN TM_0124-RELATED"/>
    <property type="match status" value="1"/>
</dbReference>
<comment type="caution">
    <text evidence="6">The sequence shown here is derived from an EMBL/GenBank/DDBJ whole genome shotgun (WGS) entry which is preliminary data.</text>
</comment>
<dbReference type="GO" id="GO:0016887">
    <property type="term" value="F:ATP hydrolysis activity"/>
    <property type="evidence" value="ECO:0007669"/>
    <property type="project" value="InterPro"/>
</dbReference>
<keyword evidence="1" id="KW-0813">Transport</keyword>
<evidence type="ECO:0000256" key="3">
    <source>
        <dbReference type="ARBA" id="ARBA00022840"/>
    </source>
</evidence>
<accession>A0AA94HMI9</accession>
<dbReference type="GO" id="GO:0005524">
    <property type="term" value="F:ATP binding"/>
    <property type="evidence" value="ECO:0007669"/>
    <property type="project" value="UniProtKB-KW"/>
</dbReference>
<dbReference type="Gene3D" id="3.40.50.300">
    <property type="entry name" value="P-loop containing nucleotide triphosphate hydrolases"/>
    <property type="match status" value="1"/>
</dbReference>
<organism evidence="6 7">
    <name type="scientific">Agrococcus baldri</name>
    <dbReference type="NCBI Taxonomy" id="153730"/>
    <lineage>
        <taxon>Bacteria</taxon>
        <taxon>Bacillati</taxon>
        <taxon>Actinomycetota</taxon>
        <taxon>Actinomycetes</taxon>
        <taxon>Micrococcales</taxon>
        <taxon>Microbacteriaceae</taxon>
        <taxon>Agrococcus</taxon>
    </lineage>
</organism>
<reference evidence="6 7" key="1">
    <citation type="submission" date="2016-10" db="EMBL/GenBank/DDBJ databases">
        <authorList>
            <person name="Varghese N."/>
            <person name="Submissions S."/>
        </authorList>
    </citation>
    <scope>NUCLEOTIDE SEQUENCE [LARGE SCALE GENOMIC DNA]</scope>
    <source>
        <strain evidence="6 7">IAM 15147</strain>
    </source>
</reference>
<gene>
    <name evidence="6" type="ORF">SAMN04487783_1460</name>
</gene>
<feature type="domain" description="ABC transporter" evidence="5">
    <location>
        <begin position="9"/>
        <end position="235"/>
    </location>
</feature>